<proteinExistence type="predicted"/>
<dbReference type="InterPro" id="IPR001182">
    <property type="entry name" value="FtsW/RodA"/>
</dbReference>
<name>A0A328UHI1_9FIRM</name>
<comment type="caution">
    <text evidence="7">The sequence shown here is derived from an EMBL/GenBank/DDBJ whole genome shotgun (WGS) entry which is preliminary data.</text>
</comment>
<dbReference type="EMBL" id="QLYR01000001">
    <property type="protein sequence ID" value="RAQ30232.1"/>
    <property type="molecule type" value="Genomic_DNA"/>
</dbReference>
<dbReference type="Proteomes" id="UP000249377">
    <property type="component" value="Unassembled WGS sequence"/>
</dbReference>
<feature type="transmembrane region" description="Helical" evidence="6">
    <location>
        <begin position="74"/>
        <end position="93"/>
    </location>
</feature>
<evidence type="ECO:0000256" key="4">
    <source>
        <dbReference type="ARBA" id="ARBA00022989"/>
    </source>
</evidence>
<dbReference type="GO" id="GO:0015648">
    <property type="term" value="F:lipid-linked peptidoglycan transporter activity"/>
    <property type="evidence" value="ECO:0007669"/>
    <property type="project" value="TreeGrafter"/>
</dbReference>
<evidence type="ECO:0000313" key="7">
    <source>
        <dbReference type="EMBL" id="RAQ30232.1"/>
    </source>
</evidence>
<feature type="transmembrane region" description="Helical" evidence="6">
    <location>
        <begin position="198"/>
        <end position="217"/>
    </location>
</feature>
<feature type="transmembrane region" description="Helical" evidence="6">
    <location>
        <begin position="46"/>
        <end position="68"/>
    </location>
</feature>
<feature type="transmembrane region" description="Helical" evidence="6">
    <location>
        <begin position="18"/>
        <end position="34"/>
    </location>
</feature>
<keyword evidence="5 6" id="KW-0472">Membrane</keyword>
<keyword evidence="4 6" id="KW-1133">Transmembrane helix</keyword>
<reference evidence="7 8" key="1">
    <citation type="submission" date="2018-06" db="EMBL/GenBank/DDBJ databases">
        <title>Noncontiguous genome sequence of Ruminococcaceae bacterium ASD2818.</title>
        <authorList>
            <person name="Chaplin A.V."/>
            <person name="Sokolova S.R."/>
            <person name="Kochetkova T.O."/>
            <person name="Goltsov A.Y."/>
            <person name="Trofimov D.Y."/>
            <person name="Efimov B.A."/>
        </authorList>
    </citation>
    <scope>NUCLEOTIDE SEQUENCE [LARGE SCALE GENOMIC DNA]</scope>
    <source>
        <strain evidence="7 8">ASD2818</strain>
    </source>
</reference>
<dbReference type="Pfam" id="PF01098">
    <property type="entry name" value="FTSW_RODA_SPOVE"/>
    <property type="match status" value="1"/>
</dbReference>
<feature type="transmembrane region" description="Helical" evidence="6">
    <location>
        <begin position="148"/>
        <end position="167"/>
    </location>
</feature>
<gene>
    <name evidence="7" type="ORF">DPQ25_01610</name>
</gene>
<keyword evidence="2 6" id="KW-0812">Transmembrane</keyword>
<evidence type="ECO:0000256" key="1">
    <source>
        <dbReference type="ARBA" id="ARBA00004141"/>
    </source>
</evidence>
<dbReference type="GO" id="GO:0005886">
    <property type="term" value="C:plasma membrane"/>
    <property type="evidence" value="ECO:0007669"/>
    <property type="project" value="TreeGrafter"/>
</dbReference>
<dbReference type="GO" id="GO:0032153">
    <property type="term" value="C:cell division site"/>
    <property type="evidence" value="ECO:0007669"/>
    <property type="project" value="TreeGrafter"/>
</dbReference>
<accession>A0A328UHI1</accession>
<protein>
    <submittedName>
        <fullName evidence="7">Rod shape-determining protein RodA</fullName>
    </submittedName>
</protein>
<feature type="transmembrane region" description="Helical" evidence="6">
    <location>
        <begin position="278"/>
        <end position="302"/>
    </location>
</feature>
<feature type="transmembrane region" description="Helical" evidence="6">
    <location>
        <begin position="323"/>
        <end position="347"/>
    </location>
</feature>
<keyword evidence="3" id="KW-0133">Cell shape</keyword>
<dbReference type="GO" id="GO:0008360">
    <property type="term" value="P:regulation of cell shape"/>
    <property type="evidence" value="ECO:0007669"/>
    <property type="project" value="UniProtKB-KW"/>
</dbReference>
<dbReference type="AlphaFoldDB" id="A0A328UHI1"/>
<feature type="transmembrane region" description="Helical" evidence="6">
    <location>
        <begin position="173"/>
        <end position="191"/>
    </location>
</feature>
<keyword evidence="8" id="KW-1185">Reference proteome</keyword>
<dbReference type="PANTHER" id="PTHR30474">
    <property type="entry name" value="CELL CYCLE PROTEIN"/>
    <property type="match status" value="1"/>
</dbReference>
<evidence type="ECO:0000313" key="8">
    <source>
        <dbReference type="Proteomes" id="UP000249377"/>
    </source>
</evidence>
<dbReference type="RefSeq" id="WP_112331429.1">
    <property type="nucleotide sequence ID" value="NZ_JADPHD010000001.1"/>
</dbReference>
<sequence length="396" mass="43649">MQRFGTAFLDYWKRADKLLWLVMLAISGYSLILLKTIPNSSGRSYSYFAIQVMAILAGYLAAFIITAFDYRSLARLWWLAAGFCLLLLIYTYFKGTSVQSSGGMDTRAWIKLPGGLTFQPSELVKIAFMLTFAKHVSVLKEHGLIDRFIHVMLLGVHALIPVLWMFIIQKDMGSAVVFFFMFLVMAFTAGVQLRYFALVFGLIGVALPVAWQTGLIADYQKARLTDFLYMDSGNVDIDKIYQQLQGRISIGSGQITGRGLFTAPRVQKNAVPVQQSDYIFAVAAESLGLIGSLLLIGLLLALMIRTIHVARKATDDLGSTMCYGFFAMIAIQTISNIGMCLCLLPVMGVTLPFFSAGGSSSACLYLGFGLVECVAMHPTISDHIHIRRRAAITSAI</sequence>
<comment type="subcellular location">
    <subcellularLocation>
        <location evidence="1">Membrane</location>
        <topology evidence="1">Multi-pass membrane protein</topology>
    </subcellularLocation>
</comment>
<dbReference type="PANTHER" id="PTHR30474:SF1">
    <property type="entry name" value="PEPTIDOGLYCAN GLYCOSYLTRANSFERASE MRDB"/>
    <property type="match status" value="1"/>
</dbReference>
<evidence type="ECO:0000256" key="3">
    <source>
        <dbReference type="ARBA" id="ARBA00022960"/>
    </source>
</evidence>
<evidence type="ECO:0000256" key="5">
    <source>
        <dbReference type="ARBA" id="ARBA00023136"/>
    </source>
</evidence>
<evidence type="ECO:0000256" key="2">
    <source>
        <dbReference type="ARBA" id="ARBA00022692"/>
    </source>
</evidence>
<organism evidence="7 8">
    <name type="scientific">Hydrogeniiclostridium mannosilyticum</name>
    <dbReference type="NCBI Taxonomy" id="2764322"/>
    <lineage>
        <taxon>Bacteria</taxon>
        <taxon>Bacillati</taxon>
        <taxon>Bacillota</taxon>
        <taxon>Clostridia</taxon>
        <taxon>Eubacteriales</taxon>
        <taxon>Acutalibacteraceae</taxon>
        <taxon>Hydrogeniiclostridium</taxon>
    </lineage>
</organism>
<feature type="transmembrane region" description="Helical" evidence="6">
    <location>
        <begin position="359"/>
        <end position="380"/>
    </location>
</feature>
<dbReference type="GO" id="GO:0051301">
    <property type="term" value="P:cell division"/>
    <property type="evidence" value="ECO:0007669"/>
    <property type="project" value="InterPro"/>
</dbReference>
<evidence type="ECO:0000256" key="6">
    <source>
        <dbReference type="SAM" id="Phobius"/>
    </source>
</evidence>